<keyword evidence="2" id="KW-1185">Reference proteome</keyword>
<dbReference type="Proteomes" id="UP000814074">
    <property type="component" value="Unassembled WGS sequence"/>
</dbReference>
<reference evidence="1 2" key="1">
    <citation type="submission" date="2019-11" db="EMBL/GenBank/DDBJ databases">
        <title>Epiphytic Pseudomonas syringae from cherry orchards.</title>
        <authorList>
            <person name="Hulin M.T."/>
        </authorList>
    </citation>
    <scope>NUCLEOTIDE SEQUENCE [LARGE SCALE GENOMIC DNA]</scope>
    <source>
        <strain evidence="1 2">PA-6-3B</strain>
    </source>
</reference>
<comment type="caution">
    <text evidence="1">The sequence shown here is derived from an EMBL/GenBank/DDBJ whole genome shotgun (WGS) entry which is preliminary data.</text>
</comment>
<organism evidence="1 2">
    <name type="scientific">Pseudomonas lactis</name>
    <dbReference type="NCBI Taxonomy" id="1615674"/>
    <lineage>
        <taxon>Bacteria</taxon>
        <taxon>Pseudomonadati</taxon>
        <taxon>Pseudomonadota</taxon>
        <taxon>Gammaproteobacteria</taxon>
        <taxon>Pseudomonadales</taxon>
        <taxon>Pseudomonadaceae</taxon>
        <taxon>Pseudomonas</taxon>
    </lineage>
</organism>
<dbReference type="RefSeq" id="WP_156422929.1">
    <property type="nucleotide sequence ID" value="NZ_WKDU01000110.1"/>
</dbReference>
<evidence type="ECO:0000313" key="1">
    <source>
        <dbReference type="EMBL" id="MCF5156737.1"/>
    </source>
</evidence>
<proteinExistence type="predicted"/>
<protein>
    <submittedName>
        <fullName evidence="1">Uncharacterized protein</fullName>
    </submittedName>
</protein>
<dbReference type="EMBL" id="WKDU01000110">
    <property type="protein sequence ID" value="MCF5156737.1"/>
    <property type="molecule type" value="Genomic_DNA"/>
</dbReference>
<name>A0ABS9FZC4_9PSED</name>
<evidence type="ECO:0000313" key="2">
    <source>
        <dbReference type="Proteomes" id="UP000814074"/>
    </source>
</evidence>
<gene>
    <name evidence="1" type="ORF">GIW47_29670</name>
</gene>
<sequence length="57" mass="6524">MNTSSKPDPLPVFRQLRGRYMADSPDLAIIYLHRLFGESHQPALEPHKPEIHAAIFN</sequence>
<accession>A0ABS9FZC4</accession>